<dbReference type="InterPro" id="IPR036282">
    <property type="entry name" value="Glutathione-S-Trfase_C_sf"/>
</dbReference>
<dbReference type="GO" id="GO:0006749">
    <property type="term" value="P:glutathione metabolic process"/>
    <property type="evidence" value="ECO:0007669"/>
    <property type="project" value="InterPro"/>
</dbReference>
<feature type="domain" description="GST C-terminal" evidence="6">
    <location>
        <begin position="87"/>
        <end position="210"/>
    </location>
</feature>
<dbReference type="PROSITE" id="PS50404">
    <property type="entry name" value="GST_NTER"/>
    <property type="match status" value="1"/>
</dbReference>
<feature type="domain" description="GST N-terminal" evidence="5">
    <location>
        <begin position="2"/>
        <end position="81"/>
    </location>
</feature>
<dbReference type="Proteomes" id="UP000541444">
    <property type="component" value="Unassembled WGS sequence"/>
</dbReference>
<evidence type="ECO:0000259" key="6">
    <source>
        <dbReference type="PROSITE" id="PS50405"/>
    </source>
</evidence>
<evidence type="ECO:0000313" key="7">
    <source>
        <dbReference type="EMBL" id="KAF6134195.1"/>
    </source>
</evidence>
<dbReference type="InterPro" id="IPR036249">
    <property type="entry name" value="Thioredoxin-like_sf"/>
</dbReference>
<proteinExistence type="inferred from homology"/>
<dbReference type="CDD" id="cd03185">
    <property type="entry name" value="GST_C_Tau"/>
    <property type="match status" value="1"/>
</dbReference>
<evidence type="ECO:0000256" key="1">
    <source>
        <dbReference type="ARBA" id="ARBA00012452"/>
    </source>
</evidence>
<comment type="catalytic activity">
    <reaction evidence="3">
        <text>RX + glutathione = an S-substituted glutathione + a halide anion + H(+)</text>
        <dbReference type="Rhea" id="RHEA:16437"/>
        <dbReference type="ChEBI" id="CHEBI:15378"/>
        <dbReference type="ChEBI" id="CHEBI:16042"/>
        <dbReference type="ChEBI" id="CHEBI:17792"/>
        <dbReference type="ChEBI" id="CHEBI:57925"/>
        <dbReference type="ChEBI" id="CHEBI:90779"/>
        <dbReference type="EC" id="2.5.1.18"/>
    </reaction>
</comment>
<dbReference type="PANTHER" id="PTHR11260:SF676">
    <property type="entry name" value="GLUTATHIONE S-TRANSFERASE U8"/>
    <property type="match status" value="1"/>
</dbReference>
<comment type="caution">
    <text evidence="7">The sequence shown here is derived from an EMBL/GenBank/DDBJ whole genome shotgun (WGS) entry which is preliminary data.</text>
</comment>
<dbReference type="InterPro" id="IPR004046">
    <property type="entry name" value="GST_C"/>
</dbReference>
<comment type="similarity">
    <text evidence="4">Belongs to the GST superfamily.</text>
</comment>
<dbReference type="InterPro" id="IPR010987">
    <property type="entry name" value="Glutathione-S-Trfase_C-like"/>
</dbReference>
<dbReference type="CDD" id="cd03058">
    <property type="entry name" value="GST_N_Tau"/>
    <property type="match status" value="1"/>
</dbReference>
<dbReference type="Gene3D" id="3.40.30.10">
    <property type="entry name" value="Glutaredoxin"/>
    <property type="match status" value="1"/>
</dbReference>
<dbReference type="Gene3D" id="1.20.1050.10">
    <property type="match status" value="1"/>
</dbReference>
<evidence type="ECO:0000256" key="4">
    <source>
        <dbReference type="RuleBase" id="RU003494"/>
    </source>
</evidence>
<dbReference type="Pfam" id="PF00043">
    <property type="entry name" value="GST_C"/>
    <property type="match status" value="1"/>
</dbReference>
<dbReference type="FunFam" id="1.20.1050.10:FF:000012">
    <property type="entry name" value="Tau class glutathione S-transferase"/>
    <property type="match status" value="1"/>
</dbReference>
<dbReference type="EC" id="2.5.1.18" evidence="1"/>
<dbReference type="PANTHER" id="PTHR11260">
    <property type="entry name" value="GLUTATHIONE S-TRANSFERASE, GST, SUPERFAMILY, GST DOMAIN CONTAINING"/>
    <property type="match status" value="1"/>
</dbReference>
<sequence length="226" mass="26225">MEEVKLFGHWPSPFSYKVIWALKLKGIEYEYVHEDLWNKSALFLQYNPVHKKIPVLVHGGKPISESIVILEYIEETWPESHPLLPKNPYERSVARFWAKFADEKCIDNKVFFSVGEEELQKNVEESKKLLKIVEEQGLGETKFFGGNEVGLADLAFGAISHWLGVIEEIMGVKVLQSHTFPRLFAWAENFKQDPIIKGNLPHRDEMLVYLKYLREKVLAEQRPSLS</sequence>
<dbReference type="Pfam" id="PF02798">
    <property type="entry name" value="GST_N"/>
    <property type="match status" value="1"/>
</dbReference>
<dbReference type="EMBL" id="JACGCM010002890">
    <property type="protein sequence ID" value="KAF6134195.1"/>
    <property type="molecule type" value="Genomic_DNA"/>
</dbReference>
<protein>
    <recommendedName>
        <fullName evidence="1">glutathione transferase</fullName>
        <ecNumber evidence="1">2.5.1.18</ecNumber>
    </recommendedName>
</protein>
<dbReference type="InterPro" id="IPR004045">
    <property type="entry name" value="Glutathione_S-Trfase_N"/>
</dbReference>
<dbReference type="SFLD" id="SFLDG00358">
    <property type="entry name" value="Main_(cytGST)"/>
    <property type="match status" value="1"/>
</dbReference>
<accession>A0A7J7KV13</accession>
<reference evidence="7 8" key="1">
    <citation type="journal article" date="2020" name="IScience">
        <title>Genome Sequencing of the Endangered Kingdonia uniflora (Circaeasteraceae, Ranunculales) Reveals Potential Mechanisms of Evolutionary Specialization.</title>
        <authorList>
            <person name="Sun Y."/>
            <person name="Deng T."/>
            <person name="Zhang A."/>
            <person name="Moore M.J."/>
            <person name="Landis J.B."/>
            <person name="Lin N."/>
            <person name="Zhang H."/>
            <person name="Zhang X."/>
            <person name="Huang J."/>
            <person name="Zhang X."/>
            <person name="Sun H."/>
            <person name="Wang H."/>
        </authorList>
    </citation>
    <scope>NUCLEOTIDE SEQUENCE [LARGE SCALE GENOMIC DNA]</scope>
    <source>
        <strain evidence="7">TB1705</strain>
        <tissue evidence="7">Leaf</tissue>
    </source>
</reference>
<dbReference type="GO" id="GO:0005737">
    <property type="term" value="C:cytoplasm"/>
    <property type="evidence" value="ECO:0007669"/>
    <property type="project" value="TreeGrafter"/>
</dbReference>
<dbReference type="SUPFAM" id="SSF47616">
    <property type="entry name" value="GST C-terminal domain-like"/>
    <property type="match status" value="1"/>
</dbReference>
<dbReference type="GO" id="GO:0004364">
    <property type="term" value="F:glutathione transferase activity"/>
    <property type="evidence" value="ECO:0007669"/>
    <property type="project" value="UniProtKB-EC"/>
</dbReference>
<dbReference type="OrthoDB" id="4951845at2759"/>
<evidence type="ECO:0000259" key="5">
    <source>
        <dbReference type="PROSITE" id="PS50404"/>
    </source>
</evidence>
<dbReference type="SUPFAM" id="SSF52833">
    <property type="entry name" value="Thioredoxin-like"/>
    <property type="match status" value="1"/>
</dbReference>
<dbReference type="InterPro" id="IPR040079">
    <property type="entry name" value="Glutathione_S-Trfase"/>
</dbReference>
<dbReference type="InterPro" id="IPR045073">
    <property type="entry name" value="Omega/Tau-like"/>
</dbReference>
<keyword evidence="2" id="KW-0808">Transferase</keyword>
<evidence type="ECO:0000256" key="3">
    <source>
        <dbReference type="ARBA" id="ARBA00047960"/>
    </source>
</evidence>
<dbReference type="AlphaFoldDB" id="A0A7J7KV13"/>
<gene>
    <name evidence="7" type="ORF">GIB67_013592</name>
</gene>
<dbReference type="PROSITE" id="PS50405">
    <property type="entry name" value="GST_CTER"/>
    <property type="match status" value="1"/>
</dbReference>
<organism evidence="7 8">
    <name type="scientific">Kingdonia uniflora</name>
    <dbReference type="NCBI Taxonomy" id="39325"/>
    <lineage>
        <taxon>Eukaryota</taxon>
        <taxon>Viridiplantae</taxon>
        <taxon>Streptophyta</taxon>
        <taxon>Embryophyta</taxon>
        <taxon>Tracheophyta</taxon>
        <taxon>Spermatophyta</taxon>
        <taxon>Magnoliopsida</taxon>
        <taxon>Ranunculales</taxon>
        <taxon>Circaeasteraceae</taxon>
        <taxon>Kingdonia</taxon>
    </lineage>
</organism>
<name>A0A7J7KV13_9MAGN</name>
<evidence type="ECO:0000313" key="8">
    <source>
        <dbReference type="Proteomes" id="UP000541444"/>
    </source>
</evidence>
<dbReference type="SFLD" id="SFLDS00019">
    <property type="entry name" value="Glutathione_Transferase_(cytos"/>
    <property type="match status" value="1"/>
</dbReference>
<dbReference type="SFLD" id="SFLDG01152">
    <property type="entry name" value="Main.3:_Omega-_and_Tau-like"/>
    <property type="match status" value="1"/>
</dbReference>
<keyword evidence="8" id="KW-1185">Reference proteome</keyword>
<evidence type="ECO:0000256" key="2">
    <source>
        <dbReference type="ARBA" id="ARBA00022679"/>
    </source>
</evidence>
<dbReference type="InterPro" id="IPR045074">
    <property type="entry name" value="GST_C_Tau"/>
</dbReference>
<dbReference type="FunFam" id="3.40.30.10:FF:000014">
    <property type="entry name" value="Tau class glutathione S-transferase"/>
    <property type="match status" value="1"/>
</dbReference>